<dbReference type="CDD" id="cd08946">
    <property type="entry name" value="SDR_e"/>
    <property type="match status" value="1"/>
</dbReference>
<feature type="non-terminal residue" evidence="3">
    <location>
        <position position="214"/>
    </location>
</feature>
<dbReference type="InterPro" id="IPR001509">
    <property type="entry name" value="Epimerase_deHydtase"/>
</dbReference>
<feature type="domain" description="NAD-dependent epimerase/dehydratase" evidence="2">
    <location>
        <begin position="10"/>
        <end position="214"/>
    </location>
</feature>
<comment type="similarity">
    <text evidence="1">Belongs to the NAD(P)-dependent epimerase/dehydratase family.</text>
</comment>
<accession>X1HV63</accession>
<proteinExistence type="inferred from homology"/>
<evidence type="ECO:0000256" key="1">
    <source>
        <dbReference type="ARBA" id="ARBA00007637"/>
    </source>
</evidence>
<dbReference type="SUPFAM" id="SSF51735">
    <property type="entry name" value="NAD(P)-binding Rossmann-fold domains"/>
    <property type="match status" value="1"/>
</dbReference>
<gene>
    <name evidence="3" type="ORF">S03H2_45830</name>
</gene>
<dbReference type="EMBL" id="BARU01028740">
    <property type="protein sequence ID" value="GAH74036.1"/>
    <property type="molecule type" value="Genomic_DNA"/>
</dbReference>
<name>X1HV63_9ZZZZ</name>
<dbReference type="PANTHER" id="PTHR43000">
    <property type="entry name" value="DTDP-D-GLUCOSE 4,6-DEHYDRATASE-RELATED"/>
    <property type="match status" value="1"/>
</dbReference>
<dbReference type="Pfam" id="PF01370">
    <property type="entry name" value="Epimerase"/>
    <property type="match status" value="1"/>
</dbReference>
<organism evidence="3">
    <name type="scientific">marine sediment metagenome</name>
    <dbReference type="NCBI Taxonomy" id="412755"/>
    <lineage>
        <taxon>unclassified sequences</taxon>
        <taxon>metagenomes</taxon>
        <taxon>ecological metagenomes</taxon>
    </lineage>
</organism>
<evidence type="ECO:0000259" key="2">
    <source>
        <dbReference type="Pfam" id="PF01370"/>
    </source>
</evidence>
<dbReference type="Gene3D" id="3.40.50.720">
    <property type="entry name" value="NAD(P)-binding Rossmann-like Domain"/>
    <property type="match status" value="1"/>
</dbReference>
<sequence length="214" mass="24030">MTKKTDNRIALVTGATGFVGSHLVRRLIKDGWEAHIITRSSSSLAQLEDVCNKIIVHRHDGTTNSMINIVKGVKPEIVFHLASLFLAQHTSEDIERLVQSNLLFGVQLAEAMTLQGVTKLVNTGTSWQHFQNEPYNPVCLYAATKQAFKDMLKFYVEASELKVITLKLFDTYGPDDPRPKLFTLLRKVADEQTELAMSPGEQLIDLVYIDDVIE</sequence>
<protein>
    <recommendedName>
        <fullName evidence="2">NAD-dependent epimerase/dehydratase domain-containing protein</fullName>
    </recommendedName>
</protein>
<dbReference type="InterPro" id="IPR036291">
    <property type="entry name" value="NAD(P)-bd_dom_sf"/>
</dbReference>
<reference evidence="3" key="1">
    <citation type="journal article" date="2014" name="Front. Microbiol.">
        <title>High frequency of phylogenetically diverse reductive dehalogenase-homologous genes in deep subseafloor sedimentary metagenomes.</title>
        <authorList>
            <person name="Kawai M."/>
            <person name="Futagami T."/>
            <person name="Toyoda A."/>
            <person name="Takaki Y."/>
            <person name="Nishi S."/>
            <person name="Hori S."/>
            <person name="Arai W."/>
            <person name="Tsubouchi T."/>
            <person name="Morono Y."/>
            <person name="Uchiyama I."/>
            <person name="Ito T."/>
            <person name="Fujiyama A."/>
            <person name="Inagaki F."/>
            <person name="Takami H."/>
        </authorList>
    </citation>
    <scope>NUCLEOTIDE SEQUENCE</scope>
    <source>
        <strain evidence="3">Expedition CK06-06</strain>
    </source>
</reference>
<evidence type="ECO:0000313" key="3">
    <source>
        <dbReference type="EMBL" id="GAH74036.1"/>
    </source>
</evidence>
<comment type="caution">
    <text evidence="3">The sequence shown here is derived from an EMBL/GenBank/DDBJ whole genome shotgun (WGS) entry which is preliminary data.</text>
</comment>
<dbReference type="AlphaFoldDB" id="X1HV63"/>